<organism evidence="1">
    <name type="scientific">Tetraselmis sp. GSL018</name>
    <dbReference type="NCBI Taxonomy" id="582737"/>
    <lineage>
        <taxon>Eukaryota</taxon>
        <taxon>Viridiplantae</taxon>
        <taxon>Chlorophyta</taxon>
        <taxon>core chlorophytes</taxon>
        <taxon>Chlorodendrophyceae</taxon>
        <taxon>Chlorodendrales</taxon>
        <taxon>Chlorodendraceae</taxon>
        <taxon>Tetraselmis</taxon>
    </lineage>
</organism>
<feature type="non-terminal residue" evidence="1">
    <location>
        <position position="1"/>
    </location>
</feature>
<dbReference type="EMBL" id="GBEZ01027436">
    <property type="protein sequence ID" value="JAC59875.1"/>
    <property type="molecule type" value="Transcribed_RNA"/>
</dbReference>
<accession>A0A061QN38</accession>
<evidence type="ECO:0000313" key="1">
    <source>
        <dbReference type="EMBL" id="JAC59875.1"/>
    </source>
</evidence>
<protein>
    <recommendedName>
        <fullName evidence="2">Laminin EGF-like domain-containing protein</fullName>
    </recommendedName>
</protein>
<name>A0A061QN38_9CHLO</name>
<evidence type="ECO:0008006" key="2">
    <source>
        <dbReference type="Google" id="ProtNLM"/>
    </source>
</evidence>
<proteinExistence type="predicted"/>
<feature type="non-terminal residue" evidence="1">
    <location>
        <position position="92"/>
    </location>
</feature>
<gene>
    <name evidence="1" type="ORF">TSPGSL018_30388</name>
</gene>
<sequence>QNIAFYQCQSPEQCTSSCSEDPPDRILKLLESEAAGTPYGSEPAGAAIERLCRSDMNLICQEGYAGRLCRDCSPGYFAFGSKCLACRKPEGV</sequence>
<dbReference type="AlphaFoldDB" id="A0A061QN38"/>
<reference evidence="1" key="1">
    <citation type="submission" date="2014-05" db="EMBL/GenBank/DDBJ databases">
        <title>The transcriptome of the halophilic microalga Tetraselmis sp. GSL018 isolated from the Great Salt Lake, Utah.</title>
        <authorList>
            <person name="Jinkerson R.E."/>
            <person name="D'Adamo S."/>
            <person name="Posewitz M.C."/>
        </authorList>
    </citation>
    <scope>NUCLEOTIDE SEQUENCE</scope>
    <source>
        <strain evidence="1">GSL018</strain>
    </source>
</reference>